<dbReference type="InterPro" id="IPR011701">
    <property type="entry name" value="MFS"/>
</dbReference>
<evidence type="ECO:0000313" key="15">
    <source>
        <dbReference type="Ensembl" id="ENSVURP00010010503.1"/>
    </source>
</evidence>
<evidence type="ECO:0000256" key="12">
    <source>
        <dbReference type="SAM" id="MobiDB-lite"/>
    </source>
</evidence>
<feature type="transmembrane region" description="Helical" evidence="13">
    <location>
        <begin position="143"/>
        <end position="168"/>
    </location>
</feature>
<dbReference type="RefSeq" id="XP_027707937.1">
    <property type="nucleotide sequence ID" value="XM_027852136.1"/>
</dbReference>
<comment type="similarity">
    <text evidence="2">Belongs to the major facilitator superfamily.</text>
</comment>
<dbReference type="CTD" id="9899"/>
<dbReference type="PANTHER" id="PTHR23511:SF2">
    <property type="entry name" value="SYNAPTIC VESICLE GLYCOPROTEIN 2B"/>
    <property type="match status" value="1"/>
</dbReference>
<gene>
    <name evidence="15" type="primary">SV2B</name>
</gene>
<dbReference type="Proteomes" id="UP000314987">
    <property type="component" value="Unassembled WGS sequence"/>
</dbReference>
<feature type="transmembrane region" description="Helical" evidence="13">
    <location>
        <begin position="568"/>
        <end position="591"/>
    </location>
</feature>
<evidence type="ECO:0000256" key="13">
    <source>
        <dbReference type="SAM" id="Phobius"/>
    </source>
</evidence>
<evidence type="ECO:0000259" key="14">
    <source>
        <dbReference type="PROSITE" id="PS50850"/>
    </source>
</evidence>
<dbReference type="FunFam" id="1.20.1250.20:FF:000009">
    <property type="entry name" value="Synaptic vesicle glycoprotein 2A"/>
    <property type="match status" value="1"/>
</dbReference>
<evidence type="ECO:0000256" key="3">
    <source>
        <dbReference type="ARBA" id="ARBA00022448"/>
    </source>
</evidence>
<keyword evidence="3" id="KW-0813">Transport</keyword>
<keyword evidence="10" id="KW-0325">Glycoprotein</keyword>
<dbReference type="FunFam" id="1.20.1250.20:FF:000014">
    <property type="entry name" value="synaptic vesicle glycoprotein 2A"/>
    <property type="match status" value="1"/>
</dbReference>
<dbReference type="InterPro" id="IPR036259">
    <property type="entry name" value="MFS_trans_sf"/>
</dbReference>
<dbReference type="InterPro" id="IPR020846">
    <property type="entry name" value="MFS_dom"/>
</dbReference>
<evidence type="ECO:0000256" key="4">
    <source>
        <dbReference type="ARBA" id="ARBA00022553"/>
    </source>
</evidence>
<feature type="domain" description="Major facilitator superfamily (MFS) profile" evidence="14">
    <location>
        <begin position="143"/>
        <end position="710"/>
    </location>
</feature>
<dbReference type="Gene3D" id="1.20.1250.20">
    <property type="entry name" value="MFS general substrate transporter like domains"/>
    <property type="match status" value="2"/>
</dbReference>
<keyword evidence="16" id="KW-1185">Reference proteome</keyword>
<dbReference type="GO" id="GO:0030672">
    <property type="term" value="C:synaptic vesicle membrane"/>
    <property type="evidence" value="ECO:0007669"/>
    <property type="project" value="UniProtKB-SubCell"/>
</dbReference>
<accession>A0A4X2KF66</accession>
<evidence type="ECO:0000256" key="7">
    <source>
        <dbReference type="ARBA" id="ARBA00022989"/>
    </source>
</evidence>
<keyword evidence="9 13" id="KW-0472">Membrane</keyword>
<dbReference type="GO" id="GO:0099509">
    <property type="term" value="P:regulation of presynaptic cytosolic calcium ion concentration"/>
    <property type="evidence" value="ECO:0007669"/>
    <property type="project" value="Ensembl"/>
</dbReference>
<dbReference type="GeneTree" id="ENSGT00950000182940"/>
<dbReference type="GO" id="GO:0007268">
    <property type="term" value="P:chemical synaptic transmission"/>
    <property type="evidence" value="ECO:0007669"/>
    <property type="project" value="InterPro"/>
</dbReference>
<feature type="transmembrane region" description="Helical" evidence="13">
    <location>
        <begin position="598"/>
        <end position="618"/>
    </location>
</feature>
<keyword evidence="8" id="KW-0770">Synapse</keyword>
<proteinExistence type="inferred from homology"/>
<dbReference type="Pfam" id="PF07690">
    <property type="entry name" value="MFS_1"/>
    <property type="match status" value="1"/>
</dbReference>
<dbReference type="SUPFAM" id="SSF103473">
    <property type="entry name" value="MFS general substrate transporter"/>
    <property type="match status" value="2"/>
</dbReference>
<evidence type="ECO:0000256" key="6">
    <source>
        <dbReference type="ARBA" id="ARBA00022775"/>
    </source>
</evidence>
<dbReference type="Pfam" id="PF00083">
    <property type="entry name" value="Sugar_tr"/>
    <property type="match status" value="1"/>
</dbReference>
<dbReference type="OrthoDB" id="433512at2759"/>
<evidence type="ECO:0000256" key="8">
    <source>
        <dbReference type="ARBA" id="ARBA00023018"/>
    </source>
</evidence>
<dbReference type="GO" id="GO:2000300">
    <property type="term" value="P:regulation of synaptic vesicle exocytosis"/>
    <property type="evidence" value="ECO:0007669"/>
    <property type="project" value="Ensembl"/>
</dbReference>
<dbReference type="InterPro" id="IPR005828">
    <property type="entry name" value="MFS_sugar_transport-like"/>
</dbReference>
<keyword evidence="6" id="KW-0532">Neurotransmitter transport</keyword>
<dbReference type="Ensembl" id="ENSVURT00010011914.1">
    <property type="protein sequence ID" value="ENSVURP00010010503.1"/>
    <property type="gene ID" value="ENSVURG00010008124.1"/>
</dbReference>
<dbReference type="PROSITE" id="PS50850">
    <property type="entry name" value="MFS"/>
    <property type="match status" value="1"/>
</dbReference>
<feature type="transmembrane region" description="Helical" evidence="13">
    <location>
        <begin position="209"/>
        <end position="226"/>
    </location>
</feature>
<dbReference type="InterPro" id="IPR022308">
    <property type="entry name" value="SV2"/>
</dbReference>
<evidence type="ECO:0000256" key="2">
    <source>
        <dbReference type="ARBA" id="ARBA00008335"/>
    </source>
</evidence>
<evidence type="ECO:0000256" key="11">
    <source>
        <dbReference type="ARBA" id="ARBA00023329"/>
    </source>
</evidence>
<dbReference type="Pfam" id="PF23894">
    <property type="entry name" value="LD_SV2"/>
    <property type="match status" value="1"/>
</dbReference>
<dbReference type="GO" id="GO:0043005">
    <property type="term" value="C:neuron projection"/>
    <property type="evidence" value="ECO:0007669"/>
    <property type="project" value="TreeGrafter"/>
</dbReference>
<dbReference type="OMA" id="LKQVWDN"/>
<feature type="transmembrane region" description="Helical" evidence="13">
    <location>
        <begin position="310"/>
        <end position="329"/>
    </location>
</feature>
<reference evidence="16" key="1">
    <citation type="submission" date="2018-12" db="EMBL/GenBank/DDBJ databases">
        <authorList>
            <person name="Yazar S."/>
        </authorList>
    </citation>
    <scope>NUCLEOTIDE SEQUENCE [LARGE SCALE GENOMIC DNA]</scope>
</reference>
<reference evidence="15" key="2">
    <citation type="submission" date="2025-08" db="UniProtKB">
        <authorList>
            <consortium name="Ensembl"/>
        </authorList>
    </citation>
    <scope>IDENTIFICATION</scope>
</reference>
<evidence type="ECO:0000313" key="16">
    <source>
        <dbReference type="Proteomes" id="UP000314987"/>
    </source>
</evidence>
<comment type="subcellular location">
    <subcellularLocation>
        <location evidence="1">Cytoplasmic vesicle</location>
        <location evidence="1">Secretory vesicle</location>
        <location evidence="1">Synaptic vesicle membrane</location>
        <topology evidence="1">Multi-pass membrane protein</topology>
    </subcellularLocation>
</comment>
<feature type="transmembrane region" description="Helical" evidence="13">
    <location>
        <begin position="180"/>
        <end position="197"/>
    </location>
</feature>
<feature type="transmembrane region" description="Helical" evidence="13">
    <location>
        <begin position="686"/>
        <end position="706"/>
    </location>
</feature>
<evidence type="ECO:0000256" key="9">
    <source>
        <dbReference type="ARBA" id="ARBA00023136"/>
    </source>
</evidence>
<dbReference type="InterPro" id="IPR005829">
    <property type="entry name" value="Sugar_transporter_CS"/>
</dbReference>
<dbReference type="FunFam" id="2.160.20.80:FF:000001">
    <property type="entry name" value="Synaptic vesicle glycoprotein 2A"/>
    <property type="match status" value="1"/>
</dbReference>
<dbReference type="AlphaFoldDB" id="A0A4X2KF66"/>
<keyword evidence="4" id="KW-0597">Phosphoprotein</keyword>
<dbReference type="PANTHER" id="PTHR23511">
    <property type="entry name" value="SYNAPTIC VESICLE GLYCOPROTEIN 2"/>
    <property type="match status" value="1"/>
</dbReference>
<dbReference type="SUPFAM" id="SSF141571">
    <property type="entry name" value="Pentapeptide repeat-like"/>
    <property type="match status" value="1"/>
</dbReference>
<dbReference type="GO" id="GO:0006836">
    <property type="term" value="P:neurotransmitter transport"/>
    <property type="evidence" value="ECO:0007669"/>
    <property type="project" value="UniProtKB-KW"/>
</dbReference>
<sequence>MDDGYRNSANLYHGARDIAREANWQARNQGMDDYRYQDGNYERYMPNDSYYRGGNESNQDEDAQSDATEGHDEDDEIYEGEYQGIPHPDDIKAKQKKKSPSRSDDYRDQKDLMAERLEDEEQLAHQYENIIEECGHGRFQWTLFFVLGLALMADGVEVFVVGFVLPSAEKDMCLSSSNKGMLGLIVYLGMMAGAFIWGGLADKLGRKKVLGMSLAINASFASLSSFVQGYGFFLFCRLISGIGIGGSLPIVFAYFSEFLSREKRGEHLSWLCMFWMIGGIYASAMAWTIIPHYGWGFSMGTNYHFHSWRVFVIVCALPCMASMVALKFMPESPRFLLEMGKHDEAWMILKHVHDTNMRAKGAPEKVFTVSHIKTPKQMDEFIEIQSSTGTWYQRWLVRFTTTFKQVWDNALYCVMGPYRMNTLILAVVWFTIALSYYGLIVWFPDMIRHIQDEAYRAKEKIFTHEHLEHVTFNFTLENQVHEHGKFFNDKFYKMKFKNVIFESSFFDECYFEDVVSPGTFFKNCTIESTVFYNTDLYHHKFIGCQFINTTFMEQKEGCHLDFEEDNDFLIYLVSFLGSLSVLPGNIVSALLMDKIGRIKMIGGSMLISAVCCFFLFFGNSESAMIGWQCLFCGASIAAWNALDVITVELYPTNKRATAFGILNGICKFGAILGNSIFASFVGITKVVPILLASSSLVGGGLIALRLPETREQVLM</sequence>
<dbReference type="STRING" id="29139.ENSVURP00010010503"/>
<feature type="transmembrane region" description="Helical" evidence="13">
    <location>
        <begin position="657"/>
        <end position="680"/>
    </location>
</feature>
<dbReference type="PROSITE" id="PS00217">
    <property type="entry name" value="SUGAR_TRANSPORT_2"/>
    <property type="match status" value="1"/>
</dbReference>
<evidence type="ECO:0000256" key="1">
    <source>
        <dbReference type="ARBA" id="ARBA00004644"/>
    </source>
</evidence>
<evidence type="ECO:0000256" key="5">
    <source>
        <dbReference type="ARBA" id="ARBA00022692"/>
    </source>
</evidence>
<feature type="transmembrane region" description="Helical" evidence="13">
    <location>
        <begin position="268"/>
        <end position="290"/>
    </location>
</feature>
<reference evidence="15" key="3">
    <citation type="submission" date="2025-09" db="UniProtKB">
        <authorList>
            <consortium name="Ensembl"/>
        </authorList>
    </citation>
    <scope>IDENTIFICATION</scope>
</reference>
<keyword evidence="7 13" id="KW-1133">Transmembrane helix</keyword>
<organism evidence="15 16">
    <name type="scientific">Vombatus ursinus</name>
    <name type="common">Common wombat</name>
    <dbReference type="NCBI Taxonomy" id="29139"/>
    <lineage>
        <taxon>Eukaryota</taxon>
        <taxon>Metazoa</taxon>
        <taxon>Chordata</taxon>
        <taxon>Craniata</taxon>
        <taxon>Vertebrata</taxon>
        <taxon>Euteleostomi</taxon>
        <taxon>Mammalia</taxon>
        <taxon>Metatheria</taxon>
        <taxon>Diprotodontia</taxon>
        <taxon>Vombatidae</taxon>
        <taxon>Vombatus</taxon>
    </lineage>
</organism>
<dbReference type="GeneID" id="114035778"/>
<feature type="transmembrane region" description="Helical" evidence="13">
    <location>
        <begin position="232"/>
        <end position="256"/>
    </location>
</feature>
<dbReference type="InterPro" id="IPR055415">
    <property type="entry name" value="LD_SV2"/>
</dbReference>
<feature type="transmembrane region" description="Helical" evidence="13">
    <location>
        <begin position="624"/>
        <end position="645"/>
    </location>
</feature>
<dbReference type="NCBIfam" id="TIGR01299">
    <property type="entry name" value="synapt_SV2"/>
    <property type="match status" value="1"/>
</dbReference>
<feature type="transmembrane region" description="Helical" evidence="13">
    <location>
        <begin position="423"/>
        <end position="443"/>
    </location>
</feature>
<name>A0A4X2KF66_VOMUR</name>
<dbReference type="GO" id="GO:0022857">
    <property type="term" value="F:transmembrane transporter activity"/>
    <property type="evidence" value="ECO:0007669"/>
    <property type="project" value="InterPro"/>
</dbReference>
<keyword evidence="11" id="KW-0968">Cytoplasmic vesicle</keyword>
<protein>
    <submittedName>
        <fullName evidence="15">Synaptic vesicle glycoprotein 2B</fullName>
    </submittedName>
</protein>
<evidence type="ECO:0000256" key="10">
    <source>
        <dbReference type="ARBA" id="ARBA00023180"/>
    </source>
</evidence>
<feature type="region of interest" description="Disordered" evidence="12">
    <location>
        <begin position="34"/>
        <end position="108"/>
    </location>
</feature>
<keyword evidence="5 13" id="KW-0812">Transmembrane</keyword>
<dbReference type="Gene3D" id="2.160.20.80">
    <property type="entry name" value="E3 ubiquitin-protein ligase SopA"/>
    <property type="match status" value="1"/>
</dbReference>